<gene>
    <name evidence="10" type="primary">bssD_1</name>
    <name evidence="10" type="ORF">SPACI_017200</name>
</gene>
<dbReference type="Pfam" id="PF13353">
    <property type="entry name" value="Fer4_12"/>
    <property type="match status" value="1"/>
</dbReference>
<evidence type="ECO:0000256" key="3">
    <source>
        <dbReference type="ARBA" id="ARBA00022691"/>
    </source>
</evidence>
<dbReference type="NCBIfam" id="TIGR02494">
    <property type="entry name" value="PFLE_PFLC"/>
    <property type="match status" value="1"/>
</dbReference>
<keyword evidence="10" id="KW-0560">Oxidoreductase</keyword>
<proteinExistence type="predicted"/>
<dbReference type="SFLD" id="SFLDG01066">
    <property type="entry name" value="organic_radical-activating_enz"/>
    <property type="match status" value="1"/>
</dbReference>
<feature type="domain" description="Radical SAM core" evidence="9">
    <location>
        <begin position="17"/>
        <end position="310"/>
    </location>
</feature>
<sequence>MKTIIGKIYDIQGFSVHDGPGIRTTVFFKGCPLRCMWCHSPESQKFTAQLSWLDIRCVGVEDCGLCIKACPRGAIIPGKKIYSQTEEKDIQQIEINRAGCDDCGLCAGRCPAQALYLAGKDYTVTEVLRRVLKDRPYYEKSSGGVTISGGEPLSQFSFLLALVTALKAEHLHVCLDTSGYASWDNYAKILPFVDLVLFDVKHTDSDKALEYTGVPNEFILDNLRRMAAIGTALQIRIPVIPGFNSDMNNLHQTAELCASLGPAVKTVQLLPYHKLGLAKYQRLQIDYPMPAAVAPPPDKFMIKCRDMFANHGLHTVIH</sequence>
<evidence type="ECO:0000313" key="11">
    <source>
        <dbReference type="Proteomes" id="UP000216052"/>
    </source>
</evidence>
<keyword evidence="11" id="KW-1185">Reference proteome</keyword>
<accession>A0ABZ3J0W3</accession>
<feature type="domain" description="4Fe-4S ferredoxin-type" evidence="8">
    <location>
        <begin position="46"/>
        <end position="80"/>
    </location>
</feature>
<dbReference type="PROSITE" id="PS51379">
    <property type="entry name" value="4FE4S_FER_2"/>
    <property type="match status" value="2"/>
</dbReference>
<evidence type="ECO:0000259" key="9">
    <source>
        <dbReference type="PROSITE" id="PS51918"/>
    </source>
</evidence>
<dbReference type="Gene3D" id="3.80.30.10">
    <property type="entry name" value="pyruvate-formate lyase- activating enzyme"/>
    <property type="match status" value="1"/>
</dbReference>
<dbReference type="PANTHER" id="PTHR30352:SF4">
    <property type="entry name" value="PYRUVATE FORMATE-LYASE 2-ACTIVATING ENZYME"/>
    <property type="match status" value="1"/>
</dbReference>
<reference evidence="10" key="1">
    <citation type="submission" date="2024-05" db="EMBL/GenBank/DDBJ databases">
        <title>Isolation and characterization of Sporomusa carbonis sp. nov., a carboxydotrophic hydrogenogen in the genus of Sporomusa isolated from a charcoal burning pile.</title>
        <authorList>
            <person name="Boeer T."/>
            <person name="Rosenbaum F."/>
            <person name="Eysell L."/>
            <person name="Mueller V."/>
            <person name="Daniel R."/>
            <person name="Poehlein A."/>
        </authorList>
    </citation>
    <scope>NUCLEOTIDE SEQUENCE [LARGE SCALE GENOMIC DNA]</scope>
    <source>
        <strain evidence="10">DSM 3132</strain>
    </source>
</reference>
<feature type="domain" description="4Fe-4S ferredoxin-type" evidence="8">
    <location>
        <begin position="91"/>
        <end position="120"/>
    </location>
</feature>
<keyword evidence="5" id="KW-0408">Iron</keyword>
<dbReference type="PROSITE" id="PS51918">
    <property type="entry name" value="RADICAL_SAM"/>
    <property type="match status" value="1"/>
</dbReference>
<dbReference type="InterPro" id="IPR017896">
    <property type="entry name" value="4Fe4S_Fe-S-bd"/>
</dbReference>
<keyword evidence="6" id="KW-0411">Iron-sulfur</keyword>
<organism evidence="10 11">
    <name type="scientific">Sporomusa acidovorans (strain ATCC 49682 / DSM 3132 / Mol)</name>
    <dbReference type="NCBI Taxonomy" id="1123286"/>
    <lineage>
        <taxon>Bacteria</taxon>
        <taxon>Bacillati</taxon>
        <taxon>Bacillota</taxon>
        <taxon>Negativicutes</taxon>
        <taxon>Selenomonadales</taxon>
        <taxon>Sporomusaceae</taxon>
        <taxon>Sporomusa</taxon>
    </lineage>
</organism>
<dbReference type="EMBL" id="CP155571">
    <property type="protein sequence ID" value="XFO71686.1"/>
    <property type="molecule type" value="Genomic_DNA"/>
</dbReference>
<keyword evidence="4" id="KW-0479">Metal-binding</keyword>
<evidence type="ECO:0000256" key="4">
    <source>
        <dbReference type="ARBA" id="ARBA00022723"/>
    </source>
</evidence>
<dbReference type="RefSeq" id="WP_093794564.1">
    <property type="nucleotide sequence ID" value="NZ_CP155571.1"/>
</dbReference>
<evidence type="ECO:0000256" key="5">
    <source>
        <dbReference type="ARBA" id="ARBA00023004"/>
    </source>
</evidence>
<evidence type="ECO:0000256" key="2">
    <source>
        <dbReference type="ARBA" id="ARBA00022485"/>
    </source>
</evidence>
<dbReference type="EC" id="1.97.1.-" evidence="10"/>
<keyword evidence="2" id="KW-0004">4Fe-4S</keyword>
<dbReference type="Proteomes" id="UP000216052">
    <property type="component" value="Chromosome"/>
</dbReference>
<evidence type="ECO:0000256" key="6">
    <source>
        <dbReference type="ARBA" id="ARBA00023014"/>
    </source>
</evidence>
<name>A0ABZ3J0W3_SPOA4</name>
<dbReference type="SUPFAM" id="SSF102114">
    <property type="entry name" value="Radical SAM enzymes"/>
    <property type="match status" value="1"/>
</dbReference>
<dbReference type="InterPro" id="IPR012839">
    <property type="entry name" value="Organic_radical_activase"/>
</dbReference>
<keyword evidence="3" id="KW-0949">S-adenosyl-L-methionine</keyword>
<dbReference type="SFLD" id="SFLDG01118">
    <property type="entry name" value="activating_enzymes__group_2"/>
    <property type="match status" value="1"/>
</dbReference>
<protein>
    <submittedName>
        <fullName evidence="10">Benzylsuccinate synthase activating enzyme</fullName>
        <ecNumber evidence="10">1.97.1.-</ecNumber>
    </submittedName>
</protein>
<dbReference type="InterPro" id="IPR017900">
    <property type="entry name" value="4Fe4S_Fe_S_CS"/>
</dbReference>
<dbReference type="PANTHER" id="PTHR30352">
    <property type="entry name" value="PYRUVATE FORMATE-LYASE-ACTIVATING ENZYME"/>
    <property type="match status" value="1"/>
</dbReference>
<comment type="catalytic activity">
    <reaction evidence="7">
        <text>glycyl-[protein] + reduced [flavodoxin] + S-adenosyl-L-methionine = glycin-2-yl radical-[protein] + semiquinone [flavodoxin] + 5'-deoxyadenosine + L-methionine + H(+)</text>
        <dbReference type="Rhea" id="RHEA:61976"/>
        <dbReference type="Rhea" id="RHEA-COMP:10622"/>
        <dbReference type="Rhea" id="RHEA-COMP:14480"/>
        <dbReference type="Rhea" id="RHEA-COMP:15993"/>
        <dbReference type="Rhea" id="RHEA-COMP:15994"/>
        <dbReference type="ChEBI" id="CHEBI:15378"/>
        <dbReference type="ChEBI" id="CHEBI:17319"/>
        <dbReference type="ChEBI" id="CHEBI:29947"/>
        <dbReference type="ChEBI" id="CHEBI:32722"/>
        <dbReference type="ChEBI" id="CHEBI:57618"/>
        <dbReference type="ChEBI" id="CHEBI:57844"/>
        <dbReference type="ChEBI" id="CHEBI:59789"/>
        <dbReference type="ChEBI" id="CHEBI:140311"/>
    </reaction>
</comment>
<evidence type="ECO:0000256" key="7">
    <source>
        <dbReference type="ARBA" id="ARBA00047365"/>
    </source>
</evidence>
<dbReference type="SUPFAM" id="SSF54862">
    <property type="entry name" value="4Fe-4S ferredoxins"/>
    <property type="match status" value="1"/>
</dbReference>
<dbReference type="InterPro" id="IPR034457">
    <property type="entry name" value="Organic_radical-activating"/>
</dbReference>
<dbReference type="PIRSF" id="PIRSF000371">
    <property type="entry name" value="PFL_act_enz"/>
    <property type="match status" value="1"/>
</dbReference>
<evidence type="ECO:0000313" key="10">
    <source>
        <dbReference type="EMBL" id="XFO71686.1"/>
    </source>
</evidence>
<comment type="cofactor">
    <cofactor evidence="1">
        <name>[4Fe-4S] cluster</name>
        <dbReference type="ChEBI" id="CHEBI:49883"/>
    </cofactor>
</comment>
<dbReference type="SFLD" id="SFLDS00029">
    <property type="entry name" value="Radical_SAM"/>
    <property type="match status" value="1"/>
</dbReference>
<dbReference type="Gene3D" id="3.30.70.20">
    <property type="match status" value="1"/>
</dbReference>
<dbReference type="InterPro" id="IPR040074">
    <property type="entry name" value="BssD/PflA/YjjW"/>
</dbReference>
<evidence type="ECO:0000256" key="1">
    <source>
        <dbReference type="ARBA" id="ARBA00001966"/>
    </source>
</evidence>
<dbReference type="InterPro" id="IPR058240">
    <property type="entry name" value="rSAM_sf"/>
</dbReference>
<dbReference type="PROSITE" id="PS00198">
    <property type="entry name" value="4FE4S_FER_1"/>
    <property type="match status" value="1"/>
</dbReference>
<evidence type="ECO:0000259" key="8">
    <source>
        <dbReference type="PROSITE" id="PS51379"/>
    </source>
</evidence>
<dbReference type="GO" id="GO:0016491">
    <property type="term" value="F:oxidoreductase activity"/>
    <property type="evidence" value="ECO:0007669"/>
    <property type="project" value="UniProtKB-KW"/>
</dbReference>
<dbReference type="CDD" id="cd01335">
    <property type="entry name" value="Radical_SAM"/>
    <property type="match status" value="1"/>
</dbReference>
<dbReference type="InterPro" id="IPR007197">
    <property type="entry name" value="rSAM"/>
</dbReference>